<organism evidence="2 3">
    <name type="scientific">Streptomyces ardesiacus</name>
    <dbReference type="NCBI Taxonomy" id="285564"/>
    <lineage>
        <taxon>Bacteria</taxon>
        <taxon>Bacillati</taxon>
        <taxon>Actinomycetota</taxon>
        <taxon>Actinomycetes</taxon>
        <taxon>Kitasatosporales</taxon>
        <taxon>Streptomycetaceae</taxon>
        <taxon>Streptomyces</taxon>
    </lineage>
</organism>
<dbReference type="RefSeq" id="WP_350892095.1">
    <property type="nucleotide sequence ID" value="NZ_JBEOTR010000031.1"/>
</dbReference>
<evidence type="ECO:0000313" key="3">
    <source>
        <dbReference type="Proteomes" id="UP001617907"/>
    </source>
</evidence>
<dbReference type="Proteomes" id="UP001617907">
    <property type="component" value="Unassembled WGS sequence"/>
</dbReference>
<protein>
    <submittedName>
        <fullName evidence="2">Uncharacterized protein</fullName>
    </submittedName>
</protein>
<comment type="caution">
    <text evidence="2">The sequence shown here is derived from an EMBL/GenBank/DDBJ whole genome shotgun (WGS) entry which is preliminary data.</text>
</comment>
<feature type="compositionally biased region" description="Pro residues" evidence="1">
    <location>
        <begin position="391"/>
        <end position="406"/>
    </location>
</feature>
<dbReference type="EMBL" id="JBIVPC010000022">
    <property type="protein sequence ID" value="MFJ6040967.1"/>
    <property type="molecule type" value="Genomic_DNA"/>
</dbReference>
<accession>A0ABW8HK90</accession>
<proteinExistence type="predicted"/>
<keyword evidence="3" id="KW-1185">Reference proteome</keyword>
<evidence type="ECO:0000313" key="2">
    <source>
        <dbReference type="EMBL" id="MFJ6040967.1"/>
    </source>
</evidence>
<evidence type="ECO:0000256" key="1">
    <source>
        <dbReference type="SAM" id="MobiDB-lite"/>
    </source>
</evidence>
<reference evidence="2 3" key="1">
    <citation type="submission" date="2024-10" db="EMBL/GenBank/DDBJ databases">
        <title>The Natural Products Discovery Center: Release of the First 8490 Sequenced Strains for Exploring Actinobacteria Biosynthetic Diversity.</title>
        <authorList>
            <person name="Kalkreuter E."/>
            <person name="Kautsar S.A."/>
            <person name="Yang D."/>
            <person name="Bader C.D."/>
            <person name="Teijaro C.N."/>
            <person name="Fluegel L."/>
            <person name="Davis C.M."/>
            <person name="Simpson J.R."/>
            <person name="Lauterbach L."/>
            <person name="Steele A.D."/>
            <person name="Gui C."/>
            <person name="Meng S."/>
            <person name="Li G."/>
            <person name="Viehrig K."/>
            <person name="Ye F."/>
            <person name="Su P."/>
            <person name="Kiefer A.F."/>
            <person name="Nichols A."/>
            <person name="Cepeda A.J."/>
            <person name="Yan W."/>
            <person name="Fan B."/>
            <person name="Jiang Y."/>
            <person name="Adhikari A."/>
            <person name="Zheng C.-J."/>
            <person name="Schuster L."/>
            <person name="Cowan T.M."/>
            <person name="Smanski M.J."/>
            <person name="Chevrette M.G."/>
            <person name="De Carvalho L.P.S."/>
            <person name="Shen B."/>
        </authorList>
    </citation>
    <scope>NUCLEOTIDE SEQUENCE [LARGE SCALE GENOMIC DNA]</scope>
    <source>
        <strain evidence="2 3">NPDC093086</strain>
    </source>
</reference>
<name>A0ABW8HK90_9ACTN</name>
<feature type="compositionally biased region" description="Low complexity" evidence="1">
    <location>
        <begin position="365"/>
        <end position="381"/>
    </location>
</feature>
<sequence length="406" mass="43438">MLDADLLKHPVIRDCIDALVDGRGGLVVYGQGLGGRETLVASAVGIAAASGKTLTIVDAELLREPTARLATQLGLAELNFLSPAQAASWPTGFDRDGVLAVHGDVLRNQDLVEPLRAAARDASLHGHLVVARHPYGSDSLDACTTQFREIAAADFMPGHAAADSGSPDTPGPIARRVQSLSWQAQWIHESDWIPRDTDRQAETLAQEWGAQWAAAGEPLTPTAIPAESGGPSEEALDRVPSRGRQLRRTQPEAPDSGPGPAEPDSGPVFWANRDSTTGRPDIGADLETKRQFLADFRGEDPERRRRAMELVFPQHPTDAAEEERISYEELRTALEDPGTLQALQAKADELQAATEQRLRQAAEALAHLAAAARAPHASRPSGHTAEHPSNQQPPPSAAPPQQGPRP</sequence>
<gene>
    <name evidence="2" type="ORF">ACIQFM_32535</name>
</gene>
<feature type="region of interest" description="Disordered" evidence="1">
    <location>
        <begin position="214"/>
        <end position="285"/>
    </location>
</feature>
<feature type="region of interest" description="Disordered" evidence="1">
    <location>
        <begin position="365"/>
        <end position="406"/>
    </location>
</feature>